<dbReference type="InterPro" id="IPR045851">
    <property type="entry name" value="AMP-bd_C_sf"/>
</dbReference>
<comment type="subcellular location">
    <subcellularLocation>
        <location evidence="1">Peroxisome</location>
    </subcellularLocation>
</comment>
<feature type="domain" description="AMP-binding enzyme C-terminal" evidence="5">
    <location>
        <begin position="513"/>
        <end position="586"/>
    </location>
</feature>
<dbReference type="SUPFAM" id="SSF56801">
    <property type="entry name" value="Acetyl-CoA synthetase-like"/>
    <property type="match status" value="2"/>
</dbReference>
<dbReference type="Gene3D" id="3.40.50.980">
    <property type="match status" value="2"/>
</dbReference>
<dbReference type="Proteomes" id="UP000747542">
    <property type="component" value="Unassembled WGS sequence"/>
</dbReference>
<protein>
    <submittedName>
        <fullName evidence="6">4-coumarate--CoA ligase-like</fullName>
    </submittedName>
</protein>
<sequence length="605" mass="65224">MKSHETSGRQQEGNEETGLVQDNEEVTVGNPRILKWEGEVPLPPVPNTNFASFVLNVLAQHGDKVALVDAATGKYHTFGDVCRVVPRVSSGLSAAGVSPQDAVLLLTSNHIDYPLALLATVLTGAVCVPVSPALKPELNTIPSHDVTKAQPIIHCLLTDQSDIKLDHFINLINDYLFFTHTPEELAHVVSVSGCRWVVVLEEAVGVVEAAFNLLPSGTLKKMWVLGDLPGTPSLADLMRTDLTVTPIQRVAVLPFSSGTTGLPKGVKLSHTNLLTAFIQGKYIREMNSDGPNVLESTLLVLPAYHIYGYTILMNCFSSGNKVIMMPKFTPKSYFEAIQSYKVTFSPVVPHIAKFLTKTPLMEKYDLSSLMAFACGSAPLQTYTLLALMQKSGKGAGQGYGLTETCATVATNGGTVGFQLDSVGKLLPYFEAKVVDVETGKLLGEKQEGELCLRGPSVMLGYANDPKSTAAAIDADGWFHTGDIGYFDDQNFIFLTDRLKDLMKVKGFQVSPGELEKVIREFEGVEDVAVVGVPNDRYGEAPGMGRPLNPLLDVETAGLRGEEGGPIKQLTGGVELVDALPKNAMGKVLKKHLRNAYVNPKGQAVM</sequence>
<organism evidence="6 7">
    <name type="scientific">Homarus americanus</name>
    <name type="common">American lobster</name>
    <dbReference type="NCBI Taxonomy" id="6706"/>
    <lineage>
        <taxon>Eukaryota</taxon>
        <taxon>Metazoa</taxon>
        <taxon>Ecdysozoa</taxon>
        <taxon>Arthropoda</taxon>
        <taxon>Crustacea</taxon>
        <taxon>Multicrustacea</taxon>
        <taxon>Malacostraca</taxon>
        <taxon>Eumalacostraca</taxon>
        <taxon>Eucarida</taxon>
        <taxon>Decapoda</taxon>
        <taxon>Pleocyemata</taxon>
        <taxon>Astacidea</taxon>
        <taxon>Nephropoidea</taxon>
        <taxon>Nephropidae</taxon>
        <taxon>Homarus</taxon>
    </lineage>
</organism>
<evidence type="ECO:0000313" key="7">
    <source>
        <dbReference type="Proteomes" id="UP000747542"/>
    </source>
</evidence>
<gene>
    <name evidence="6" type="primary">4CL-L</name>
    <name evidence="6" type="ORF">Hamer_G010225</name>
</gene>
<evidence type="ECO:0000259" key="4">
    <source>
        <dbReference type="Pfam" id="PF00501"/>
    </source>
</evidence>
<keyword evidence="7" id="KW-1185">Reference proteome</keyword>
<feature type="region of interest" description="Disordered" evidence="3">
    <location>
        <begin position="1"/>
        <end position="24"/>
    </location>
</feature>
<evidence type="ECO:0000256" key="2">
    <source>
        <dbReference type="ARBA" id="ARBA00023140"/>
    </source>
</evidence>
<dbReference type="Pfam" id="PF13193">
    <property type="entry name" value="AMP-binding_C"/>
    <property type="match status" value="1"/>
</dbReference>
<dbReference type="Pfam" id="PF00501">
    <property type="entry name" value="AMP-binding"/>
    <property type="match status" value="2"/>
</dbReference>
<evidence type="ECO:0000256" key="3">
    <source>
        <dbReference type="SAM" id="MobiDB-lite"/>
    </source>
</evidence>
<feature type="domain" description="AMP-dependent synthetase/ligase" evidence="4">
    <location>
        <begin position="59"/>
        <end position="137"/>
    </location>
</feature>
<keyword evidence="2" id="KW-0576">Peroxisome</keyword>
<keyword evidence="6" id="KW-0436">Ligase</keyword>
<dbReference type="GO" id="GO:0005777">
    <property type="term" value="C:peroxisome"/>
    <property type="evidence" value="ECO:0007669"/>
    <property type="project" value="UniProtKB-SubCell"/>
</dbReference>
<dbReference type="EMBL" id="JAHLQT010021257">
    <property type="protein sequence ID" value="KAG7167822.1"/>
    <property type="molecule type" value="Genomic_DNA"/>
</dbReference>
<dbReference type="PANTHER" id="PTHR24096">
    <property type="entry name" value="LONG-CHAIN-FATTY-ACID--COA LIGASE"/>
    <property type="match status" value="1"/>
</dbReference>
<evidence type="ECO:0000256" key="1">
    <source>
        <dbReference type="ARBA" id="ARBA00004275"/>
    </source>
</evidence>
<dbReference type="PANTHER" id="PTHR24096:SF422">
    <property type="entry name" value="BCDNA.GH02901"/>
    <property type="match status" value="1"/>
</dbReference>
<evidence type="ECO:0000259" key="5">
    <source>
        <dbReference type="Pfam" id="PF13193"/>
    </source>
</evidence>
<reference evidence="6" key="1">
    <citation type="journal article" date="2021" name="Sci. Adv.">
        <title>The American lobster genome reveals insights on longevity, neural, and immune adaptations.</title>
        <authorList>
            <person name="Polinski J.M."/>
            <person name="Zimin A.V."/>
            <person name="Clark K.F."/>
            <person name="Kohn A.B."/>
            <person name="Sadowski N."/>
            <person name="Timp W."/>
            <person name="Ptitsyn A."/>
            <person name="Khanna P."/>
            <person name="Romanova D.Y."/>
            <person name="Williams P."/>
            <person name="Greenwood S.J."/>
            <person name="Moroz L.L."/>
            <person name="Walt D.R."/>
            <person name="Bodnar A.G."/>
        </authorList>
    </citation>
    <scope>NUCLEOTIDE SEQUENCE</scope>
    <source>
        <strain evidence="6">GMGI-L3</strain>
    </source>
</reference>
<feature type="domain" description="AMP-dependent synthetase/ligase" evidence="4">
    <location>
        <begin position="177"/>
        <end position="461"/>
    </location>
</feature>
<accession>A0A8J5K0G3</accession>
<dbReference type="Gene3D" id="2.30.38.10">
    <property type="entry name" value="Luciferase, Domain 3"/>
    <property type="match status" value="1"/>
</dbReference>
<proteinExistence type="predicted"/>
<comment type="caution">
    <text evidence="6">The sequence shown here is derived from an EMBL/GenBank/DDBJ whole genome shotgun (WGS) entry which is preliminary data.</text>
</comment>
<dbReference type="InterPro" id="IPR042099">
    <property type="entry name" value="ANL_N_sf"/>
</dbReference>
<dbReference type="Gene3D" id="3.30.300.30">
    <property type="match status" value="1"/>
</dbReference>
<evidence type="ECO:0000313" key="6">
    <source>
        <dbReference type="EMBL" id="KAG7167822.1"/>
    </source>
</evidence>
<dbReference type="AlphaFoldDB" id="A0A8J5K0G3"/>
<dbReference type="PROSITE" id="PS00455">
    <property type="entry name" value="AMP_BINDING"/>
    <property type="match status" value="1"/>
</dbReference>
<dbReference type="Gene3D" id="3.40.50.12780">
    <property type="entry name" value="N-terminal domain of ligase-like"/>
    <property type="match status" value="1"/>
</dbReference>
<dbReference type="InterPro" id="IPR000873">
    <property type="entry name" value="AMP-dep_synth/lig_dom"/>
</dbReference>
<dbReference type="GO" id="GO:0016405">
    <property type="term" value="F:CoA-ligase activity"/>
    <property type="evidence" value="ECO:0007669"/>
    <property type="project" value="TreeGrafter"/>
</dbReference>
<dbReference type="InterPro" id="IPR025110">
    <property type="entry name" value="AMP-bd_C"/>
</dbReference>
<name>A0A8J5K0G3_HOMAM</name>
<dbReference type="InterPro" id="IPR020845">
    <property type="entry name" value="AMP-binding_CS"/>
</dbReference>